<sequence length="344" mass="38596">MRALRNIWYMAAWPEEIEQGKLFHRQIIGEHILFFRDENGQIHAIGDRCPHRFAPLHIGQQVGNAVECKYHGLRFGADGACMFNPQGNGAIPKAARVPAFATTEKYGIVWIWMGDPERADPAAVPDFPVLEPDDYAVGHGYLKVNAHYELESDNIMDLSHIEFLHPLFSTEAVRRGKTSSSQEGDVVWSKRFISNDSLPSFLEEIFFLKPGTPADRWLDCRWQAPALIELYSGATPTGRPREEGHEAPSVHFFTPETEKTTHYFYGMCCPRSMGEGAQRRADEQTEAVRSPFLKEDLPVIEAQQAMIGDADFMSLQPILLPGDAGGGRARQVLARMIAAEEARN</sequence>
<evidence type="ECO:0000256" key="2">
    <source>
        <dbReference type="ARBA" id="ARBA00022723"/>
    </source>
</evidence>
<dbReference type="STRING" id="56193.YP76_14350"/>
<dbReference type="PANTHER" id="PTHR21266:SF60">
    <property type="entry name" value="3-KETOSTEROID-9-ALPHA-MONOOXYGENASE, OXYGENASE COMPONENT"/>
    <property type="match status" value="1"/>
</dbReference>
<reference evidence="7 8" key="1">
    <citation type="submission" date="2015-04" db="EMBL/GenBank/DDBJ databases">
        <title>Genome sequence of aromatic hydrocarbons-degrading Sphingobium chungbukense DJ77.</title>
        <authorList>
            <person name="Kim Y.-C."/>
            <person name="Chae J.-C."/>
        </authorList>
    </citation>
    <scope>NUCLEOTIDE SEQUENCE [LARGE SCALE GENOMIC DNA]</scope>
    <source>
        <strain evidence="7 8">DJ77</strain>
    </source>
</reference>
<protein>
    <submittedName>
        <fullName evidence="7">Vanillate monooxygenase</fullName>
    </submittedName>
</protein>
<keyword evidence="3" id="KW-0560">Oxidoreductase</keyword>
<dbReference type="Pfam" id="PF19112">
    <property type="entry name" value="VanA_C"/>
    <property type="match status" value="1"/>
</dbReference>
<keyword evidence="8" id="KW-1185">Reference proteome</keyword>
<name>A0A0M3ANP6_9SPHN</name>
<evidence type="ECO:0000313" key="7">
    <source>
        <dbReference type="EMBL" id="KKW91563.1"/>
    </source>
</evidence>
<accession>A0A0M3ANP6</accession>
<organism evidence="7 8">
    <name type="scientific">Sphingobium chungbukense</name>
    <dbReference type="NCBI Taxonomy" id="56193"/>
    <lineage>
        <taxon>Bacteria</taxon>
        <taxon>Pseudomonadati</taxon>
        <taxon>Pseudomonadota</taxon>
        <taxon>Alphaproteobacteria</taxon>
        <taxon>Sphingomonadales</taxon>
        <taxon>Sphingomonadaceae</taxon>
        <taxon>Sphingobium</taxon>
    </lineage>
</organism>
<dbReference type="SUPFAM" id="SSF50022">
    <property type="entry name" value="ISP domain"/>
    <property type="match status" value="1"/>
</dbReference>
<keyword evidence="1" id="KW-0001">2Fe-2S</keyword>
<comment type="caution">
    <text evidence="7">The sequence shown here is derived from an EMBL/GenBank/DDBJ whole genome shotgun (WGS) entry which is preliminary data.</text>
</comment>
<evidence type="ECO:0000256" key="4">
    <source>
        <dbReference type="ARBA" id="ARBA00023004"/>
    </source>
</evidence>
<gene>
    <name evidence="7" type="ORF">YP76_14350</name>
</gene>
<keyword evidence="7" id="KW-0503">Monooxygenase</keyword>
<dbReference type="GO" id="GO:0046872">
    <property type="term" value="F:metal ion binding"/>
    <property type="evidence" value="ECO:0007669"/>
    <property type="project" value="UniProtKB-KW"/>
</dbReference>
<dbReference type="GO" id="GO:0051537">
    <property type="term" value="F:2 iron, 2 sulfur cluster binding"/>
    <property type="evidence" value="ECO:0007669"/>
    <property type="project" value="UniProtKB-KW"/>
</dbReference>
<evidence type="ECO:0000256" key="3">
    <source>
        <dbReference type="ARBA" id="ARBA00023002"/>
    </source>
</evidence>
<evidence type="ECO:0000259" key="6">
    <source>
        <dbReference type="PROSITE" id="PS51296"/>
    </source>
</evidence>
<dbReference type="InterPro" id="IPR044043">
    <property type="entry name" value="VanA_C_cat"/>
</dbReference>
<dbReference type="Gene3D" id="2.102.10.10">
    <property type="entry name" value="Rieske [2Fe-2S] iron-sulphur domain"/>
    <property type="match status" value="1"/>
</dbReference>
<dbReference type="PATRIC" id="fig|56193.3.peg.2995"/>
<dbReference type="Pfam" id="PF00355">
    <property type="entry name" value="Rieske"/>
    <property type="match status" value="1"/>
</dbReference>
<dbReference type="EMBL" id="LBIC01000006">
    <property type="protein sequence ID" value="KKW91563.1"/>
    <property type="molecule type" value="Genomic_DNA"/>
</dbReference>
<dbReference type="RefSeq" id="WP_046764290.1">
    <property type="nucleotide sequence ID" value="NZ_LBIC01000006.1"/>
</dbReference>
<proteinExistence type="predicted"/>
<dbReference type="PROSITE" id="PS51296">
    <property type="entry name" value="RIESKE"/>
    <property type="match status" value="1"/>
</dbReference>
<keyword evidence="4" id="KW-0408">Iron</keyword>
<dbReference type="InterPro" id="IPR017941">
    <property type="entry name" value="Rieske_2Fe-2S"/>
</dbReference>
<dbReference type="InterPro" id="IPR036922">
    <property type="entry name" value="Rieske_2Fe-2S_sf"/>
</dbReference>
<dbReference type="InterPro" id="IPR050584">
    <property type="entry name" value="Cholesterol_7-desaturase"/>
</dbReference>
<dbReference type="PANTHER" id="PTHR21266">
    <property type="entry name" value="IRON-SULFUR DOMAIN CONTAINING PROTEIN"/>
    <property type="match status" value="1"/>
</dbReference>
<evidence type="ECO:0000313" key="8">
    <source>
        <dbReference type="Proteomes" id="UP000033874"/>
    </source>
</evidence>
<dbReference type="AlphaFoldDB" id="A0A0M3ANP6"/>
<feature type="domain" description="Rieske" evidence="6">
    <location>
        <begin position="8"/>
        <end position="111"/>
    </location>
</feature>
<dbReference type="Gene3D" id="3.90.380.10">
    <property type="entry name" value="Naphthalene 1,2-dioxygenase Alpha Subunit, Chain A, domain 1"/>
    <property type="match status" value="1"/>
</dbReference>
<evidence type="ECO:0000256" key="1">
    <source>
        <dbReference type="ARBA" id="ARBA00022714"/>
    </source>
</evidence>
<keyword evidence="5" id="KW-0411">Iron-sulfur</keyword>
<keyword evidence="2" id="KW-0479">Metal-binding</keyword>
<evidence type="ECO:0000256" key="5">
    <source>
        <dbReference type="ARBA" id="ARBA00023014"/>
    </source>
</evidence>
<dbReference type="Proteomes" id="UP000033874">
    <property type="component" value="Unassembled WGS sequence"/>
</dbReference>
<dbReference type="SUPFAM" id="SSF55961">
    <property type="entry name" value="Bet v1-like"/>
    <property type="match status" value="1"/>
</dbReference>
<dbReference type="GO" id="GO:0004497">
    <property type="term" value="F:monooxygenase activity"/>
    <property type="evidence" value="ECO:0007669"/>
    <property type="project" value="UniProtKB-KW"/>
</dbReference>